<organism evidence="3 4">
    <name type="scientific">Desulfatibacillum alkenivorans DSM 16219</name>
    <dbReference type="NCBI Taxonomy" id="1121393"/>
    <lineage>
        <taxon>Bacteria</taxon>
        <taxon>Pseudomonadati</taxon>
        <taxon>Thermodesulfobacteriota</taxon>
        <taxon>Desulfobacteria</taxon>
        <taxon>Desulfobacterales</taxon>
        <taxon>Desulfatibacillaceae</taxon>
        <taxon>Desulfatibacillum</taxon>
    </lineage>
</organism>
<dbReference type="SUPFAM" id="SSF48452">
    <property type="entry name" value="TPR-like"/>
    <property type="match status" value="1"/>
</dbReference>
<keyword evidence="1" id="KW-0812">Transmembrane</keyword>
<evidence type="ECO:0000313" key="4">
    <source>
        <dbReference type="Proteomes" id="UP000183994"/>
    </source>
</evidence>
<protein>
    <recommendedName>
        <fullName evidence="2">Peptidase C39-like domain-containing protein</fullName>
    </recommendedName>
</protein>
<feature type="transmembrane region" description="Helical" evidence="1">
    <location>
        <begin position="12"/>
        <end position="33"/>
    </location>
</feature>
<sequence length="858" mass="95185">MTRNMEKTYKPLRPGALILLTVLCGTMAAGPLAGSILTDSGRKKLGWLIGVVGVILGAGLLGAMVAWNTQWEKIALALTGANLMLGLGLWRLAAQFAPAVQESAPESEGSQKETGGLRQVAVGFFAGAMVTGILGTVCSIFYLLITDALFSTWFPVTFADDYALSRLTFSGFCLTAAGAFAGAVGGRLRPGIRPKAFVEGCFAIIFVYLTLVLAAEVTMALPGFQAGAVTGSGWKDILSSMVLGGLLIGVVWSGLWAFHIMNGENGRAKLRRAFVAAGCNFAVALTLAVTFGYAAEAYLAAGLHWERRADISKALWCYEHGLQKLPQDHIASFLQYRAALIYHKLGREDLAEKGFERLITKYNANNRLAEKSAKFLDSLRRSQGPARVVLPGVETRTEYKSAYCVPNSLALTMRYWGADVDAKEIGREITGLSGGTFAVNQAWFAVQKGFRHDFLPMADLSDIKQCIDAGFPVMVYVPSHVLVIFGYDEALETFVTYDTSTSDLWSEYIQQDFVKAWKRRATTVVLAYPPEEENKLPPYIAQRLNEFSDKYLHYQLCALDSKGSEVSVSHLMAAAGDDGEFFFPVTAMYSGFPGLRQELTERFDADTVIKSIRRYFGEDFDEGEHLYGQYHDEHSVDNDSALRDSINYLIGIQRFDMVENLVTRIDEEGPLSANILGDAGMIDLVWGDYDRGLDRIQRAIDQYSGMDWAFYLGLARKKDGNEREAVRLLVQAADFAGRRSSRGRRDDMPLYDASLDVRIGLDEYGFPSLAMANQMLVNMDELGESREDLLTVWERWHHFMPFDSSVANALAGMYKQDLENMKPKKDASKIFKTRKKLKLAEQRINNYSLPAYYKNPED</sequence>
<dbReference type="Proteomes" id="UP000183994">
    <property type="component" value="Unassembled WGS sequence"/>
</dbReference>
<dbReference type="Pfam" id="PF13529">
    <property type="entry name" value="Peptidase_C39_2"/>
    <property type="match status" value="1"/>
</dbReference>
<name>A0A1M6GST6_9BACT</name>
<feature type="transmembrane region" description="Helical" evidence="1">
    <location>
        <begin position="120"/>
        <end position="144"/>
    </location>
</feature>
<dbReference type="Gene3D" id="1.25.40.10">
    <property type="entry name" value="Tetratricopeptide repeat domain"/>
    <property type="match status" value="1"/>
</dbReference>
<dbReference type="InterPro" id="IPR011990">
    <property type="entry name" value="TPR-like_helical_dom_sf"/>
</dbReference>
<keyword evidence="1" id="KW-0472">Membrane</keyword>
<evidence type="ECO:0000259" key="2">
    <source>
        <dbReference type="Pfam" id="PF13529"/>
    </source>
</evidence>
<feature type="transmembrane region" description="Helical" evidence="1">
    <location>
        <begin position="164"/>
        <end position="184"/>
    </location>
</feature>
<evidence type="ECO:0000256" key="1">
    <source>
        <dbReference type="SAM" id="Phobius"/>
    </source>
</evidence>
<proteinExistence type="predicted"/>
<feature type="transmembrane region" description="Helical" evidence="1">
    <location>
        <begin position="196"/>
        <end position="217"/>
    </location>
</feature>
<dbReference type="EMBL" id="FQZU01000004">
    <property type="protein sequence ID" value="SHJ12929.1"/>
    <property type="molecule type" value="Genomic_DNA"/>
</dbReference>
<reference evidence="4" key="1">
    <citation type="submission" date="2016-11" db="EMBL/GenBank/DDBJ databases">
        <authorList>
            <person name="Varghese N."/>
            <person name="Submissions S."/>
        </authorList>
    </citation>
    <scope>NUCLEOTIDE SEQUENCE [LARGE SCALE GENOMIC DNA]</scope>
    <source>
        <strain evidence="4">DSM 16219</strain>
    </source>
</reference>
<dbReference type="InterPro" id="IPR039564">
    <property type="entry name" value="Peptidase_C39-like"/>
</dbReference>
<feature type="transmembrane region" description="Helical" evidence="1">
    <location>
        <begin position="273"/>
        <end position="294"/>
    </location>
</feature>
<dbReference type="Gene3D" id="3.90.70.10">
    <property type="entry name" value="Cysteine proteinases"/>
    <property type="match status" value="1"/>
</dbReference>
<feature type="domain" description="Peptidase C39-like" evidence="2">
    <location>
        <begin position="400"/>
        <end position="499"/>
    </location>
</feature>
<evidence type="ECO:0000313" key="3">
    <source>
        <dbReference type="EMBL" id="SHJ12929.1"/>
    </source>
</evidence>
<feature type="transmembrane region" description="Helical" evidence="1">
    <location>
        <begin position="237"/>
        <end position="261"/>
    </location>
</feature>
<accession>A0A1M6GST6</accession>
<keyword evidence="4" id="KW-1185">Reference proteome</keyword>
<gene>
    <name evidence="3" type="ORF">SAMN02745216_01095</name>
</gene>
<dbReference type="AlphaFoldDB" id="A0A1M6GST6"/>
<feature type="transmembrane region" description="Helical" evidence="1">
    <location>
        <begin position="45"/>
        <end position="68"/>
    </location>
</feature>
<dbReference type="STRING" id="1121393.SAMN02745216_01095"/>
<keyword evidence="1" id="KW-1133">Transmembrane helix</keyword>